<dbReference type="GO" id="GO:0006355">
    <property type="term" value="P:regulation of DNA-templated transcription"/>
    <property type="evidence" value="ECO:0007669"/>
    <property type="project" value="InterPro"/>
</dbReference>
<dbReference type="GO" id="GO:0005829">
    <property type="term" value="C:cytosol"/>
    <property type="evidence" value="ECO:0007669"/>
    <property type="project" value="TreeGrafter"/>
</dbReference>
<dbReference type="SMART" id="SM00421">
    <property type="entry name" value="HTH_LUXR"/>
    <property type="match status" value="1"/>
</dbReference>
<organism evidence="7">
    <name type="scientific">Riquetophycus sp</name>
    <dbReference type="NCBI Taxonomy" id="1897556"/>
    <lineage>
        <taxon>Eukaryota</taxon>
        <taxon>Rhodophyta</taxon>
        <taxon>Florideophyceae</taxon>
        <taxon>Rhodymeniophycidae</taxon>
        <taxon>Peyssonneliales</taxon>
        <taxon>Peyssonneliaceae</taxon>
        <taxon>Riquetophycus</taxon>
    </lineage>
</organism>
<dbReference type="InterPro" id="IPR011006">
    <property type="entry name" value="CheY-like_superfamily"/>
</dbReference>
<dbReference type="CDD" id="cd06170">
    <property type="entry name" value="LuxR_C_like"/>
    <property type="match status" value="1"/>
</dbReference>
<dbReference type="PRINTS" id="PR00038">
    <property type="entry name" value="HTHLUXR"/>
</dbReference>
<reference evidence="7" key="1">
    <citation type="journal article" date="2016" name="BMC Biol.">
        <title>Parallel evolution of highly conserved plastid genome architecture in red seaweeds and seed plants.</title>
        <authorList>
            <person name="Lee J."/>
            <person name="Cho C.H."/>
            <person name="Park S.I."/>
            <person name="Choi J.W."/>
            <person name="Song H.S."/>
            <person name="West J.A."/>
            <person name="Bhattacharya D."/>
            <person name="Yoon H.S."/>
        </authorList>
    </citation>
    <scope>NUCLEOTIDE SEQUENCE</scope>
</reference>
<evidence type="ECO:0000259" key="5">
    <source>
        <dbReference type="PROSITE" id="PS50043"/>
    </source>
</evidence>
<accession>A0A1C9C8C4</accession>
<dbReference type="PROSITE" id="PS50110">
    <property type="entry name" value="RESPONSE_REGULATORY"/>
    <property type="match status" value="1"/>
</dbReference>
<dbReference type="EMBL" id="KX284710">
    <property type="protein sequence ID" value="AOM64630.1"/>
    <property type="molecule type" value="Genomic_DNA"/>
</dbReference>
<dbReference type="InterPro" id="IPR016032">
    <property type="entry name" value="Sig_transdc_resp-reg_C-effctor"/>
</dbReference>
<dbReference type="InterPro" id="IPR000792">
    <property type="entry name" value="Tscrpt_reg_LuxR_C"/>
</dbReference>
<evidence type="ECO:0000256" key="1">
    <source>
        <dbReference type="ARBA" id="ARBA00023015"/>
    </source>
</evidence>
<gene>
    <name evidence="7" type="primary">ycf29</name>
    <name evidence="7" type="ORF">Riqu_151</name>
</gene>
<dbReference type="InterPro" id="IPR001789">
    <property type="entry name" value="Sig_transdc_resp-reg_receiver"/>
</dbReference>
<feature type="modified residue" description="4-aspartylphosphate" evidence="4">
    <location>
        <position position="53"/>
    </location>
</feature>
<evidence type="ECO:0000259" key="6">
    <source>
        <dbReference type="PROSITE" id="PS50110"/>
    </source>
</evidence>
<evidence type="ECO:0000256" key="3">
    <source>
        <dbReference type="ARBA" id="ARBA00023163"/>
    </source>
</evidence>
<keyword evidence="7" id="KW-0934">Plastid</keyword>
<dbReference type="InterPro" id="IPR039420">
    <property type="entry name" value="WalR-like"/>
</dbReference>
<dbReference type="SUPFAM" id="SSF46894">
    <property type="entry name" value="C-terminal effector domain of the bipartite response regulators"/>
    <property type="match status" value="1"/>
</dbReference>
<feature type="domain" description="Response regulatory" evidence="6">
    <location>
        <begin position="4"/>
        <end position="120"/>
    </location>
</feature>
<dbReference type="GO" id="GO:0000976">
    <property type="term" value="F:transcription cis-regulatory region binding"/>
    <property type="evidence" value="ECO:0007669"/>
    <property type="project" value="TreeGrafter"/>
</dbReference>
<evidence type="ECO:0000313" key="7">
    <source>
        <dbReference type="EMBL" id="AOM64630.1"/>
    </source>
</evidence>
<dbReference type="PANTHER" id="PTHR48111:SF67">
    <property type="entry name" value="TRANSCRIPTIONAL REGULATORY PROTEIN TCTD"/>
    <property type="match status" value="1"/>
</dbReference>
<dbReference type="GO" id="GO:0032993">
    <property type="term" value="C:protein-DNA complex"/>
    <property type="evidence" value="ECO:0007669"/>
    <property type="project" value="TreeGrafter"/>
</dbReference>
<dbReference type="PROSITE" id="PS00622">
    <property type="entry name" value="HTH_LUXR_1"/>
    <property type="match status" value="1"/>
</dbReference>
<feature type="domain" description="HTH luxR-type" evidence="5">
    <location>
        <begin position="142"/>
        <end position="207"/>
    </location>
</feature>
<dbReference type="SMART" id="SM00448">
    <property type="entry name" value="REC"/>
    <property type="match status" value="1"/>
</dbReference>
<protein>
    <recommendedName>
        <fullName evidence="8">TctD-like protein</fullName>
    </recommendedName>
</protein>
<keyword evidence="3" id="KW-0804">Transcription</keyword>
<keyword evidence="1" id="KW-0805">Transcription regulation</keyword>
<sequence>MKKQILIVDDDINLKDSIVNYLISVGFQVSSANNVYSALKQINQKKPDMIITDIMMPTLDGYDLIKELNSDHNLINIPVIFLTAKGMTQDRIKGYDLGCSAYLVKPFDPHELLSIVNNIFRNINSTQVDSYSSTQLLEKNNNSCFLNKLTPRERTILYLVMKGYRNKEIAQRLNVSIRNVEKYVSRLLSKTETRNRTQLAQLAASIDLNHFEGE</sequence>
<dbReference type="PANTHER" id="PTHR48111">
    <property type="entry name" value="REGULATOR OF RPOS"/>
    <property type="match status" value="1"/>
</dbReference>
<keyword evidence="4" id="KW-0597">Phosphoprotein</keyword>
<dbReference type="GO" id="GO:0000156">
    <property type="term" value="F:phosphorelay response regulator activity"/>
    <property type="evidence" value="ECO:0007669"/>
    <property type="project" value="TreeGrafter"/>
</dbReference>
<dbReference type="AlphaFoldDB" id="A0A1C9C8C4"/>
<keyword evidence="2" id="KW-0238">DNA-binding</keyword>
<dbReference type="SUPFAM" id="SSF52172">
    <property type="entry name" value="CheY-like"/>
    <property type="match status" value="1"/>
</dbReference>
<evidence type="ECO:0008006" key="8">
    <source>
        <dbReference type="Google" id="ProtNLM"/>
    </source>
</evidence>
<dbReference type="InterPro" id="IPR036388">
    <property type="entry name" value="WH-like_DNA-bd_sf"/>
</dbReference>
<evidence type="ECO:0000256" key="2">
    <source>
        <dbReference type="ARBA" id="ARBA00023125"/>
    </source>
</evidence>
<dbReference type="Pfam" id="PF00072">
    <property type="entry name" value="Response_reg"/>
    <property type="match status" value="1"/>
</dbReference>
<geneLocation type="plastid" evidence="7"/>
<dbReference type="PROSITE" id="PS50043">
    <property type="entry name" value="HTH_LUXR_2"/>
    <property type="match status" value="1"/>
</dbReference>
<dbReference type="Gene3D" id="1.10.10.10">
    <property type="entry name" value="Winged helix-like DNA-binding domain superfamily/Winged helix DNA-binding domain"/>
    <property type="match status" value="1"/>
</dbReference>
<evidence type="ECO:0000256" key="4">
    <source>
        <dbReference type="PROSITE-ProRule" id="PRU00169"/>
    </source>
</evidence>
<dbReference type="Pfam" id="PF00196">
    <property type="entry name" value="GerE"/>
    <property type="match status" value="1"/>
</dbReference>
<name>A0A1C9C8C4_9FLOR</name>
<dbReference type="Gene3D" id="3.40.50.2300">
    <property type="match status" value="1"/>
</dbReference>
<proteinExistence type="predicted"/>